<feature type="region of interest" description="Disordered" evidence="1">
    <location>
        <begin position="403"/>
        <end position="422"/>
    </location>
</feature>
<dbReference type="Proteomes" id="UP000759537">
    <property type="component" value="Unassembled WGS sequence"/>
</dbReference>
<sequence>MCANRDPSTMPRWVTLSASQSSSSPSSRSISDLGEVDLTLIGSLSKRKAALPPAGSQRPLKFPRTDTSHHPGRSMNEVEATSRTQGPFESRANPTSPKKRKVLLTRNRELLHSLSKSGSGNLKRNNTLSQLRNAGLGSEATQTRSQGNSREIIVLSDDDDDTPPPGNASNPIILDSDDEADHILTERVPSVQPLLDGSRFTPRRKNTQPRTPPGTSGTGDEVCDAESPSTQEAPLSPHSDVHSVQAVPSVVNGNADQMPLPVQDSSEIQDKLPNTVSENMRVALFPVVSPISLKLRNKGISDRVVMARISSSPNRRHDPPVDASTDSSFVPARGTLHSGPSGSPKDFLRVTTAEPVSPLRPARSVEKQVDSRSKEATTPLRASSSRNIISSTLVSLARNMSIRTSPTPSSVAGRSNSEMSVDPAIITRDNVSSTIGEPF</sequence>
<feature type="region of interest" description="Disordered" evidence="1">
    <location>
        <begin position="310"/>
        <end position="384"/>
    </location>
</feature>
<reference evidence="2" key="2">
    <citation type="journal article" date="2020" name="Nat. Commun.">
        <title>Large-scale genome sequencing of mycorrhizal fungi provides insights into the early evolution of symbiotic traits.</title>
        <authorList>
            <person name="Miyauchi S."/>
            <person name="Kiss E."/>
            <person name="Kuo A."/>
            <person name="Drula E."/>
            <person name="Kohler A."/>
            <person name="Sanchez-Garcia M."/>
            <person name="Morin E."/>
            <person name="Andreopoulos B."/>
            <person name="Barry K.W."/>
            <person name="Bonito G."/>
            <person name="Buee M."/>
            <person name="Carver A."/>
            <person name="Chen C."/>
            <person name="Cichocki N."/>
            <person name="Clum A."/>
            <person name="Culley D."/>
            <person name="Crous P.W."/>
            <person name="Fauchery L."/>
            <person name="Girlanda M."/>
            <person name="Hayes R.D."/>
            <person name="Keri Z."/>
            <person name="LaButti K."/>
            <person name="Lipzen A."/>
            <person name="Lombard V."/>
            <person name="Magnuson J."/>
            <person name="Maillard F."/>
            <person name="Murat C."/>
            <person name="Nolan M."/>
            <person name="Ohm R.A."/>
            <person name="Pangilinan J."/>
            <person name="Pereira M.F."/>
            <person name="Perotto S."/>
            <person name="Peter M."/>
            <person name="Pfister S."/>
            <person name="Riley R."/>
            <person name="Sitrit Y."/>
            <person name="Stielow J.B."/>
            <person name="Szollosi G."/>
            <person name="Zifcakova L."/>
            <person name="Stursova M."/>
            <person name="Spatafora J.W."/>
            <person name="Tedersoo L."/>
            <person name="Vaario L.M."/>
            <person name="Yamada A."/>
            <person name="Yan M."/>
            <person name="Wang P."/>
            <person name="Xu J."/>
            <person name="Bruns T."/>
            <person name="Baldrian P."/>
            <person name="Vilgalys R."/>
            <person name="Dunand C."/>
            <person name="Henrissat B."/>
            <person name="Grigoriev I.V."/>
            <person name="Hibbett D."/>
            <person name="Nagy L.G."/>
            <person name="Martin F.M."/>
        </authorList>
    </citation>
    <scope>NUCLEOTIDE SEQUENCE</scope>
    <source>
        <strain evidence="2">Prilba</strain>
    </source>
</reference>
<feature type="region of interest" description="Disordered" evidence="1">
    <location>
        <begin position="155"/>
        <end position="174"/>
    </location>
</feature>
<accession>A0A9P5TB32</accession>
<keyword evidence="3" id="KW-1185">Reference proteome</keyword>
<protein>
    <submittedName>
        <fullName evidence="2">Uncharacterized protein</fullName>
    </submittedName>
</protein>
<feature type="compositionally biased region" description="Polar residues" evidence="1">
    <location>
        <begin position="79"/>
        <end position="96"/>
    </location>
</feature>
<dbReference type="AlphaFoldDB" id="A0A9P5TB32"/>
<comment type="caution">
    <text evidence="2">The sequence shown here is derived from an EMBL/GenBank/DDBJ whole genome shotgun (WGS) entry which is preliminary data.</text>
</comment>
<feature type="compositionally biased region" description="Polar residues" evidence="1">
    <location>
        <begin position="403"/>
        <end position="419"/>
    </location>
</feature>
<organism evidence="2 3">
    <name type="scientific">Russula ochroleuca</name>
    <dbReference type="NCBI Taxonomy" id="152965"/>
    <lineage>
        <taxon>Eukaryota</taxon>
        <taxon>Fungi</taxon>
        <taxon>Dikarya</taxon>
        <taxon>Basidiomycota</taxon>
        <taxon>Agaricomycotina</taxon>
        <taxon>Agaricomycetes</taxon>
        <taxon>Russulales</taxon>
        <taxon>Russulaceae</taxon>
        <taxon>Russula</taxon>
    </lineage>
</organism>
<feature type="region of interest" description="Disordered" evidence="1">
    <location>
        <begin position="186"/>
        <end position="238"/>
    </location>
</feature>
<feature type="region of interest" description="Disordered" evidence="1">
    <location>
        <begin position="46"/>
        <end position="100"/>
    </location>
</feature>
<dbReference type="OrthoDB" id="3263071at2759"/>
<reference evidence="2" key="1">
    <citation type="submission" date="2019-10" db="EMBL/GenBank/DDBJ databases">
        <authorList>
            <consortium name="DOE Joint Genome Institute"/>
            <person name="Kuo A."/>
            <person name="Miyauchi S."/>
            <person name="Kiss E."/>
            <person name="Drula E."/>
            <person name="Kohler A."/>
            <person name="Sanchez-Garcia M."/>
            <person name="Andreopoulos B."/>
            <person name="Barry K.W."/>
            <person name="Bonito G."/>
            <person name="Buee M."/>
            <person name="Carver A."/>
            <person name="Chen C."/>
            <person name="Cichocki N."/>
            <person name="Clum A."/>
            <person name="Culley D."/>
            <person name="Crous P.W."/>
            <person name="Fauchery L."/>
            <person name="Girlanda M."/>
            <person name="Hayes R."/>
            <person name="Keri Z."/>
            <person name="LaButti K."/>
            <person name="Lipzen A."/>
            <person name="Lombard V."/>
            <person name="Magnuson J."/>
            <person name="Maillard F."/>
            <person name="Morin E."/>
            <person name="Murat C."/>
            <person name="Nolan M."/>
            <person name="Ohm R."/>
            <person name="Pangilinan J."/>
            <person name="Pereira M."/>
            <person name="Perotto S."/>
            <person name="Peter M."/>
            <person name="Riley R."/>
            <person name="Sitrit Y."/>
            <person name="Stielow B."/>
            <person name="Szollosi G."/>
            <person name="Zifcakova L."/>
            <person name="Stursova M."/>
            <person name="Spatafora J.W."/>
            <person name="Tedersoo L."/>
            <person name="Vaario L.-M."/>
            <person name="Yamada A."/>
            <person name="Yan M."/>
            <person name="Wang P."/>
            <person name="Xu J."/>
            <person name="Bruns T."/>
            <person name="Baldrian P."/>
            <person name="Vilgalys R."/>
            <person name="Henrissat B."/>
            <person name="Grigoriev I.V."/>
            <person name="Hibbett D."/>
            <person name="Nagy L.G."/>
            <person name="Martin F.M."/>
        </authorList>
    </citation>
    <scope>NUCLEOTIDE SEQUENCE</scope>
    <source>
        <strain evidence="2">Prilba</strain>
    </source>
</reference>
<feature type="compositionally biased region" description="Low complexity" evidence="1">
    <location>
        <begin position="17"/>
        <end position="31"/>
    </location>
</feature>
<evidence type="ECO:0000313" key="3">
    <source>
        <dbReference type="Proteomes" id="UP000759537"/>
    </source>
</evidence>
<name>A0A9P5TB32_9AGAM</name>
<dbReference type="EMBL" id="WHVB01000005">
    <property type="protein sequence ID" value="KAF8482693.1"/>
    <property type="molecule type" value="Genomic_DNA"/>
</dbReference>
<evidence type="ECO:0000256" key="1">
    <source>
        <dbReference type="SAM" id="MobiDB-lite"/>
    </source>
</evidence>
<proteinExistence type="predicted"/>
<evidence type="ECO:0000313" key="2">
    <source>
        <dbReference type="EMBL" id="KAF8482693.1"/>
    </source>
</evidence>
<feature type="region of interest" description="Disordered" evidence="1">
    <location>
        <begin position="1"/>
        <end position="34"/>
    </location>
</feature>
<feature type="compositionally biased region" description="Basic and acidic residues" evidence="1">
    <location>
        <begin position="363"/>
        <end position="375"/>
    </location>
</feature>
<gene>
    <name evidence="2" type="ORF">DFH94DRAFT_376049</name>
</gene>